<gene>
    <name evidence="1" type="ORF">AchV4_0012</name>
</gene>
<evidence type="ECO:0000313" key="1">
    <source>
        <dbReference type="EMBL" id="QPZ53259.1"/>
    </source>
</evidence>
<dbReference type="EMBL" id="MW269554">
    <property type="protein sequence ID" value="QPZ53259.1"/>
    <property type="molecule type" value="Genomic_DNA"/>
</dbReference>
<proteinExistence type="predicted"/>
<name>A0A7T3U6N0_9CAUD</name>
<sequence>MATPQNYTLGRGELWFSRFKPGTQIPEGFRYFGNTPELSTTSESENLDHYSSDRGIREKDASIMLQLDRTGSFTTDSIQAENLALFFLGDANALTVTAQTAVTDSFDEVTPGYAYQLGMTAASPAGARLVDNVVVKDDSGTPVTFDAGVDYVVDLERGTVTVLEGGAIEKGDNLRVTFDIKASTREVVVSGSKPVEGALKYVSYNPEGKQFDHFWPYVKITPNGDFALKSDEWQTIPFNFEVLKKTGLEAVYINGAATAN</sequence>
<protein>
    <submittedName>
        <fullName evidence="1">Putative major tail protein</fullName>
    </submittedName>
</protein>
<dbReference type="Proteomes" id="UP000595170">
    <property type="component" value="Segment"/>
</dbReference>
<accession>A0A7T3U6N0</accession>
<reference evidence="1 2" key="1">
    <citation type="submission" date="2020-11" db="EMBL/GenBank/DDBJ databases">
        <title>Complete Genome Sequence of Achromobacter phage vB_AchrS_AchV4.</title>
        <authorList>
            <person name="Kaliniene L."/>
            <person name="Noreika A."/>
            <person name="Meskys R."/>
        </authorList>
    </citation>
    <scope>NUCLEOTIDE SEQUENCE [LARGE SCALE GENOMIC DNA]</scope>
</reference>
<organism evidence="1 2">
    <name type="scientific">Achromobacter phage vB_AchrS_AchV4</name>
    <dbReference type="NCBI Taxonomy" id="2796514"/>
    <lineage>
        <taxon>Viruses</taxon>
        <taxon>Duplodnaviria</taxon>
        <taxon>Heunggongvirae</taxon>
        <taxon>Uroviricota</taxon>
        <taxon>Caudoviricetes</taxon>
        <taxon>Casjensviridae</taxon>
        <taxon>Gediminasvirus</taxon>
        <taxon>Gediminasvirus AchV4</taxon>
    </lineage>
</organism>
<keyword evidence="2" id="KW-1185">Reference proteome</keyword>
<evidence type="ECO:0000313" key="2">
    <source>
        <dbReference type="Proteomes" id="UP000595170"/>
    </source>
</evidence>